<keyword evidence="2" id="KW-0808">Transferase</keyword>
<feature type="domain" description="Four-carbon acid sugar kinase nucleotide binding" evidence="8">
    <location>
        <begin position="282"/>
        <end position="455"/>
    </location>
</feature>
<gene>
    <name evidence="9" type="ORF">J1C47_07725</name>
</gene>
<dbReference type="SUPFAM" id="SSF142764">
    <property type="entry name" value="YgbK-like"/>
    <property type="match status" value="1"/>
</dbReference>
<keyword evidence="3" id="KW-0547">Nucleotide-binding</keyword>
<evidence type="ECO:0000259" key="8">
    <source>
        <dbReference type="Pfam" id="PF17042"/>
    </source>
</evidence>
<evidence type="ECO:0000313" key="10">
    <source>
        <dbReference type="Proteomes" id="UP000664288"/>
    </source>
</evidence>
<dbReference type="Proteomes" id="UP000664288">
    <property type="component" value="Unassembled WGS sequence"/>
</dbReference>
<keyword evidence="10" id="KW-1185">Reference proteome</keyword>
<keyword evidence="4 9" id="KW-0418">Kinase</keyword>
<dbReference type="InterPro" id="IPR031475">
    <property type="entry name" value="NBD_C"/>
</dbReference>
<feature type="domain" description="Four-carbon acid sugar kinase N-terminal" evidence="7">
    <location>
        <begin position="23"/>
        <end position="256"/>
    </location>
</feature>
<protein>
    <submittedName>
        <fullName evidence="9">Four-carbon acid sugar kinase family protein</fullName>
    </submittedName>
</protein>
<name>A0ABS3J1J7_9HYPH</name>
<comment type="caution">
    <text evidence="9">The sequence shown here is derived from an EMBL/GenBank/DDBJ whole genome shotgun (WGS) entry which is preliminary data.</text>
</comment>
<dbReference type="GO" id="GO:0016301">
    <property type="term" value="F:kinase activity"/>
    <property type="evidence" value="ECO:0007669"/>
    <property type="project" value="UniProtKB-KW"/>
</dbReference>
<dbReference type="Pfam" id="PF17042">
    <property type="entry name" value="NBD_C"/>
    <property type="match status" value="1"/>
</dbReference>
<accession>A0ABS3J1J7</accession>
<dbReference type="Gene3D" id="3.40.980.20">
    <property type="entry name" value="Four-carbon acid sugar kinase, nucleotide binding domain"/>
    <property type="match status" value="1"/>
</dbReference>
<evidence type="ECO:0000256" key="3">
    <source>
        <dbReference type="ARBA" id="ARBA00022741"/>
    </source>
</evidence>
<evidence type="ECO:0000259" key="7">
    <source>
        <dbReference type="Pfam" id="PF07005"/>
    </source>
</evidence>
<evidence type="ECO:0000256" key="4">
    <source>
        <dbReference type="ARBA" id="ARBA00022777"/>
    </source>
</evidence>
<dbReference type="Gene3D" id="3.40.50.10840">
    <property type="entry name" value="Putative sugar-binding, N-terminal domain"/>
    <property type="match status" value="1"/>
</dbReference>
<dbReference type="EMBL" id="JAFMPY010000006">
    <property type="protein sequence ID" value="MBO0903528.1"/>
    <property type="molecule type" value="Genomic_DNA"/>
</dbReference>
<evidence type="ECO:0000256" key="5">
    <source>
        <dbReference type="ARBA" id="ARBA00022840"/>
    </source>
</evidence>
<reference evidence="9 10" key="1">
    <citation type="submission" date="2021-03" db="EMBL/GenBank/DDBJ databases">
        <title>Whole genome sequence of Jiella sp. MQZ13P-4.</title>
        <authorList>
            <person name="Tuo L."/>
        </authorList>
    </citation>
    <scope>NUCLEOTIDE SEQUENCE [LARGE SCALE GENOMIC DNA]</scope>
    <source>
        <strain evidence="9 10">MQZ13P-4</strain>
    </source>
</reference>
<evidence type="ECO:0000256" key="6">
    <source>
        <dbReference type="ARBA" id="ARBA00023277"/>
    </source>
</evidence>
<proteinExistence type="inferred from homology"/>
<evidence type="ECO:0000313" key="9">
    <source>
        <dbReference type="EMBL" id="MBO0903528.1"/>
    </source>
</evidence>
<dbReference type="Pfam" id="PF07005">
    <property type="entry name" value="SBD_N"/>
    <property type="match status" value="1"/>
</dbReference>
<keyword evidence="5" id="KW-0067">ATP-binding</keyword>
<evidence type="ECO:0000256" key="2">
    <source>
        <dbReference type="ARBA" id="ARBA00022679"/>
    </source>
</evidence>
<keyword evidence="6" id="KW-0119">Carbohydrate metabolism</keyword>
<dbReference type="InterPro" id="IPR042213">
    <property type="entry name" value="NBD_C_sf"/>
</dbReference>
<evidence type="ECO:0000256" key="1">
    <source>
        <dbReference type="ARBA" id="ARBA00005715"/>
    </source>
</evidence>
<comment type="similarity">
    <text evidence="1">Belongs to the four-carbon acid sugar kinase family.</text>
</comment>
<sequence>MSIPSTMRGPMTGKAEIAPLVTWYGDDFTGSAAVMEALAFAGADAVLFTGIPEAATLERFAGCRAFGIASTARSHGPTWMEDNLREPLRWLDSLGAPLLHYKVCSTFDSAPDVGSIGKAIEIGLTIRPASAVPLLTAAPQMRRYQAFGHLFAGTYDGVFRLDRHPVMANHPVTPMNEADLLKHLAAQTALPSALIDLEALWSGPQSRLEAAIGAGARILSLDSMEEKSERAAGRLIWENRDRLGFVVGSQGVEYALLRHWQATGLIDPPAPTPSAGKVDRIAVISGSVSPMTAAQLRWAGANGFALTAFDAAAVCGSDAALAAEESRVVARACEAAARGQSPLVHSAMGTEGEAVSAFRAALGRSGMAPETANRRIGEALGRILDRILTETGIRRAVISGGDTSGHGMRQLRLDALTALSPTIPGASLCTAYGNGSHDGLQIALKGGQMGSEDFFGWIRDGGGAR</sequence>
<organism evidence="9 10">
    <name type="scientific">Jiella sonneratiae</name>
    <dbReference type="NCBI Taxonomy" id="2816856"/>
    <lineage>
        <taxon>Bacteria</taxon>
        <taxon>Pseudomonadati</taxon>
        <taxon>Pseudomonadota</taxon>
        <taxon>Alphaproteobacteria</taxon>
        <taxon>Hyphomicrobiales</taxon>
        <taxon>Aurantimonadaceae</taxon>
        <taxon>Jiella</taxon>
    </lineage>
</organism>
<dbReference type="InterPro" id="IPR037051">
    <property type="entry name" value="4-carb_acid_sugar_kinase_N_sf"/>
</dbReference>
<dbReference type="InterPro" id="IPR010737">
    <property type="entry name" value="4-carb_acid_sugar_kinase_N"/>
</dbReference>